<proteinExistence type="predicted"/>
<dbReference type="RefSeq" id="WP_274354224.1">
    <property type="nucleotide sequence ID" value="NZ_JAQZSM010000039.1"/>
</dbReference>
<keyword evidence="3" id="KW-1185">Reference proteome</keyword>
<accession>A0ABT5TEL1</accession>
<dbReference type="Pfam" id="PF01869">
    <property type="entry name" value="BcrAD_BadFG"/>
    <property type="match status" value="1"/>
</dbReference>
<reference evidence="2" key="1">
    <citation type="submission" date="2023-02" db="EMBL/GenBank/DDBJ databases">
        <title>Description of Roseinatronobacter alkalisoli sp. nov., an alkaliphilic bacerium isolated from soda soil.</title>
        <authorList>
            <person name="Wei W."/>
        </authorList>
    </citation>
    <scope>NUCLEOTIDE SEQUENCE</scope>
    <source>
        <strain evidence="2">HJB301</strain>
    </source>
</reference>
<name>A0ABT5TEL1_9RHOB</name>
<evidence type="ECO:0000313" key="3">
    <source>
        <dbReference type="Proteomes" id="UP001431784"/>
    </source>
</evidence>
<dbReference type="Proteomes" id="UP001431784">
    <property type="component" value="Unassembled WGS sequence"/>
</dbReference>
<sequence length="296" mass="30820">MRIFIGLDGGGTGCRAQAELEDGRRTPVVTGGAANVFSNPDGAQREIAATLAQALAHAQALLPDGAATQTRIVLGLAGASESGAAQRLQHALPYPQVSVMGDIDISLKGAFQQDDGIVLAVGTGSVLARQRKGQMQRLGGYGFVLGDEGSGAWIGREALRLCLHARDGFGQDGPLLQAIWQQLGPLPQIIGFAGRARPADYAALAPLVLQHDRAQCPVAGNILDRGCAYLQRAISHLQAGDRDMPVAPTGGLGPVLLDRIMAQGGAYLHRAAPKGTALDGAIWQARHGARHKETSS</sequence>
<evidence type="ECO:0000259" key="1">
    <source>
        <dbReference type="Pfam" id="PF01869"/>
    </source>
</evidence>
<dbReference type="InterPro" id="IPR052519">
    <property type="entry name" value="Euk-type_GlcNAc_Kinase"/>
</dbReference>
<dbReference type="SUPFAM" id="SSF53067">
    <property type="entry name" value="Actin-like ATPase domain"/>
    <property type="match status" value="2"/>
</dbReference>
<evidence type="ECO:0000313" key="2">
    <source>
        <dbReference type="EMBL" id="MDD7973558.1"/>
    </source>
</evidence>
<dbReference type="Gene3D" id="3.30.420.40">
    <property type="match status" value="2"/>
</dbReference>
<dbReference type="InterPro" id="IPR002731">
    <property type="entry name" value="ATPase_BadF"/>
</dbReference>
<gene>
    <name evidence="2" type="ORF">PUT78_21080</name>
</gene>
<feature type="domain" description="ATPase BadF/BadG/BcrA/BcrD type" evidence="1">
    <location>
        <begin position="5"/>
        <end position="251"/>
    </location>
</feature>
<dbReference type="CDD" id="cd24082">
    <property type="entry name" value="ASKHA_NBD_GspK-like"/>
    <property type="match status" value="1"/>
</dbReference>
<protein>
    <submittedName>
        <fullName evidence="2">BadF/BadG/BcrA/BcrD ATPase family protein</fullName>
    </submittedName>
</protein>
<organism evidence="2 3">
    <name type="scientific">Roseinatronobacter alkalisoli</name>
    <dbReference type="NCBI Taxonomy" id="3028235"/>
    <lineage>
        <taxon>Bacteria</taxon>
        <taxon>Pseudomonadati</taxon>
        <taxon>Pseudomonadota</taxon>
        <taxon>Alphaproteobacteria</taxon>
        <taxon>Rhodobacterales</taxon>
        <taxon>Paracoccaceae</taxon>
        <taxon>Roseinatronobacter</taxon>
    </lineage>
</organism>
<comment type="caution">
    <text evidence="2">The sequence shown here is derived from an EMBL/GenBank/DDBJ whole genome shotgun (WGS) entry which is preliminary data.</text>
</comment>
<dbReference type="InterPro" id="IPR043129">
    <property type="entry name" value="ATPase_NBD"/>
</dbReference>
<dbReference type="EMBL" id="JAQZSM010000039">
    <property type="protein sequence ID" value="MDD7973558.1"/>
    <property type="molecule type" value="Genomic_DNA"/>
</dbReference>
<dbReference type="PANTHER" id="PTHR43190:SF3">
    <property type="entry name" value="N-ACETYL-D-GLUCOSAMINE KINASE"/>
    <property type="match status" value="1"/>
</dbReference>
<dbReference type="PANTHER" id="PTHR43190">
    <property type="entry name" value="N-ACETYL-D-GLUCOSAMINE KINASE"/>
    <property type="match status" value="1"/>
</dbReference>